<dbReference type="Pfam" id="PF05936">
    <property type="entry name" value="T6SS_VasE"/>
    <property type="match status" value="1"/>
</dbReference>
<dbReference type="NCBIfam" id="TIGR03353">
    <property type="entry name" value="VI_chp_4"/>
    <property type="match status" value="1"/>
</dbReference>
<dbReference type="PANTHER" id="PTHR35566:SF1">
    <property type="entry name" value="TYPE VI SECRETION SYSTEM BASEPLATE COMPONENT TSSK1"/>
    <property type="match status" value="1"/>
</dbReference>
<gene>
    <name evidence="1" type="ORF">BAU08_21195</name>
</gene>
<sequence length="446" mass="48769">MDWNSRVIWSEGMLLQQQHLQQHDRYLHHLVESHWRARGRYGWGYARLAIDEQQLELGKLGLLACEGVMPDGTPFALPSDDGVPPSLDIPEGRRDALVVLALPLRRLGVPDVVPGGDEDAQPHARLRRVECTVADSTAPAQDGVLMEVGKLRLRLALADTVAQGYATLGVARVLERRADHRLVLDKDYSPPCLSCAAAPRLAGFIDELKGLLHHRAETLSARLAAPAAHGAAEIADFLLLQLINRAEPLFGHFLAVQALHPEALYRELLQLAGELATFVRDTRRPGVPGPYRHDDLAGTFRPLMEDLRRALSMVSDPRAVSIALEPGKFGLHIGRVPDAGLLKSAEFVLEVAADLPAETLLATLPAQLKIGPVEKIHDLVTLQLPGIGLRPLSVAPRQLPFRAGRCYFALDMHDELWPQLAGSAGIALHVAGEFPELAIDLWAIRA</sequence>
<name>A0A193G677_9BORD</name>
<dbReference type="EMBL" id="CP016171">
    <property type="protein sequence ID" value="ANN74961.1"/>
    <property type="molecule type" value="Genomic_DNA"/>
</dbReference>
<organism evidence="1 2">
    <name type="scientific">Bordetella bronchialis</name>
    <dbReference type="NCBI Taxonomy" id="463025"/>
    <lineage>
        <taxon>Bacteria</taxon>
        <taxon>Pseudomonadati</taxon>
        <taxon>Pseudomonadota</taxon>
        <taxon>Betaproteobacteria</taxon>
        <taxon>Burkholderiales</taxon>
        <taxon>Alcaligenaceae</taxon>
        <taxon>Bordetella</taxon>
    </lineage>
</organism>
<proteinExistence type="predicted"/>
<dbReference type="AlphaFoldDB" id="A0A193G677"/>
<protein>
    <submittedName>
        <fullName evidence="1">Type VI secretion system-associated protein</fullName>
    </submittedName>
</protein>
<evidence type="ECO:0000313" key="2">
    <source>
        <dbReference type="Proteomes" id="UP000092213"/>
    </source>
</evidence>
<reference evidence="1 2" key="1">
    <citation type="submission" date="2016-06" db="EMBL/GenBank/DDBJ databases">
        <title>Complete genome sequences of Bordetella bronchialis and Bordetella flabilis.</title>
        <authorList>
            <person name="LiPuma J.J."/>
            <person name="Spilker T."/>
        </authorList>
    </citation>
    <scope>NUCLEOTIDE SEQUENCE [LARGE SCALE GENOMIC DNA]</scope>
    <source>
        <strain evidence="1 2">AU17976</strain>
    </source>
</reference>
<dbReference type="STRING" id="463025.BAU08_21195"/>
<evidence type="ECO:0000313" key="1">
    <source>
        <dbReference type="EMBL" id="ANN74961.1"/>
    </source>
</evidence>
<dbReference type="InterPro" id="IPR010263">
    <property type="entry name" value="T6SS_TssK"/>
</dbReference>
<dbReference type="Proteomes" id="UP000092213">
    <property type="component" value="Chromosome"/>
</dbReference>
<dbReference type="PANTHER" id="PTHR35566">
    <property type="entry name" value="BLR3599 PROTEIN"/>
    <property type="match status" value="1"/>
</dbReference>
<accession>A0A193G677</accession>